<feature type="repeat" description="WD" evidence="3">
    <location>
        <begin position="74"/>
        <end position="108"/>
    </location>
</feature>
<name>A0AAD1X3S0_EUPCR</name>
<dbReference type="PANTHER" id="PTHR10856:SF0">
    <property type="entry name" value="CORONIN"/>
    <property type="match status" value="1"/>
</dbReference>
<dbReference type="InterPro" id="IPR015943">
    <property type="entry name" value="WD40/YVTN_repeat-like_dom_sf"/>
</dbReference>
<dbReference type="PANTHER" id="PTHR10856">
    <property type="entry name" value="CORONIN"/>
    <property type="match status" value="1"/>
</dbReference>
<dbReference type="SMART" id="SM01166">
    <property type="entry name" value="DUF1899"/>
    <property type="match status" value="1"/>
</dbReference>
<dbReference type="InterPro" id="IPR001680">
    <property type="entry name" value="WD40_rpt"/>
</dbReference>
<feature type="compositionally biased region" description="Polar residues" evidence="5">
    <location>
        <begin position="508"/>
        <end position="537"/>
    </location>
</feature>
<dbReference type="Proteomes" id="UP001295684">
    <property type="component" value="Unassembled WGS sequence"/>
</dbReference>
<dbReference type="InterPro" id="IPR019775">
    <property type="entry name" value="WD40_repeat_CS"/>
</dbReference>
<keyword evidence="2 4" id="KW-0677">Repeat</keyword>
<evidence type="ECO:0000256" key="3">
    <source>
        <dbReference type="PROSITE-ProRule" id="PRU00221"/>
    </source>
</evidence>
<dbReference type="EMBL" id="CAMPGE010003156">
    <property type="protein sequence ID" value="CAI2361978.1"/>
    <property type="molecule type" value="Genomic_DNA"/>
</dbReference>
<evidence type="ECO:0000256" key="1">
    <source>
        <dbReference type="ARBA" id="ARBA00022574"/>
    </source>
</evidence>
<feature type="region of interest" description="Disordered" evidence="5">
    <location>
        <begin position="447"/>
        <end position="614"/>
    </location>
</feature>
<organism evidence="7 8">
    <name type="scientific">Euplotes crassus</name>
    <dbReference type="NCBI Taxonomy" id="5936"/>
    <lineage>
        <taxon>Eukaryota</taxon>
        <taxon>Sar</taxon>
        <taxon>Alveolata</taxon>
        <taxon>Ciliophora</taxon>
        <taxon>Intramacronucleata</taxon>
        <taxon>Spirotrichea</taxon>
        <taxon>Hypotrichia</taxon>
        <taxon>Euplotida</taxon>
        <taxon>Euplotidae</taxon>
        <taxon>Moneuplotes</taxon>
    </lineage>
</organism>
<dbReference type="SMART" id="SM00320">
    <property type="entry name" value="WD40"/>
    <property type="match status" value="4"/>
</dbReference>
<dbReference type="PROSITE" id="PS50082">
    <property type="entry name" value="WD_REPEATS_2"/>
    <property type="match status" value="2"/>
</dbReference>
<dbReference type="Gene3D" id="2.130.10.10">
    <property type="entry name" value="YVTN repeat-like/Quinoprotein amine dehydrogenase"/>
    <property type="match status" value="1"/>
</dbReference>
<dbReference type="AlphaFoldDB" id="A0AAD1X3S0"/>
<dbReference type="Pfam" id="PF00400">
    <property type="entry name" value="WD40"/>
    <property type="match status" value="2"/>
</dbReference>
<dbReference type="Pfam" id="PF08953">
    <property type="entry name" value="DUF1899"/>
    <property type="match status" value="1"/>
</dbReference>
<evidence type="ECO:0000259" key="6">
    <source>
        <dbReference type="SMART" id="SM01166"/>
    </source>
</evidence>
<dbReference type="InterPro" id="IPR015048">
    <property type="entry name" value="DUF1899"/>
</dbReference>
<dbReference type="GO" id="GO:0051015">
    <property type="term" value="F:actin filament binding"/>
    <property type="evidence" value="ECO:0007669"/>
    <property type="project" value="TreeGrafter"/>
</dbReference>
<keyword evidence="1 3" id="KW-0853">WD repeat</keyword>
<dbReference type="InterPro" id="IPR036322">
    <property type="entry name" value="WD40_repeat_dom_sf"/>
</dbReference>
<sequence>METGSRHKSKYKYLDGKPFKEKFTNLLVPNATDSKFVDTNGFFTAMPWKAKGGGQLAIMKVDDYKKFHINDPMLKGHLAPISAFEFNPFVDTFLATASEDGTSMLWNIPIEGLTEDLKEPNATLYGHSKKITHLTFNPTASNVMLTASFDKDIRIWDVSTAKEALHIPDVIGQPTSIEWNYDGSLVAAANKNKSLYILDPRDPSGETHVDKAHNGPKQLKVCWLGSSNKLLTTGTNKQMFKELGVWDTRDLSSPLKIKKDDKILEVVEPFFDDDKNLVFTATKGERRVNMWELADDDEVIHKISSWTGEGCHRGFNLFPKRFVDVYSSEFVRAVRLTEDSCEYVSFGLPSKQGAFVSSLYGQCSSGNNTCDIADWKEGKSAAPDLVDINPDLLSSLQLRTSDGVIVSTNDEEEEKDEVADLAPTESTEDNKANYLRKITKLENRLREVEEAPKEDSEEVKKLRQDNEDLQDKIDELESRISDMDDSHKQREEELQKIIQEKEDEIQRLLQNQTQATYQANDTYQSNEVPQTTDSYQAQDHHQELQDHHQELQDHHQEQQDHHQELQDHHQEQQDYNAEGDNYAGQPAQETYNEQPYDAPVPSDPKDDSDDNEFD</sequence>
<keyword evidence="8" id="KW-1185">Reference proteome</keyword>
<dbReference type="GO" id="GO:0007015">
    <property type="term" value="P:actin filament organization"/>
    <property type="evidence" value="ECO:0007669"/>
    <property type="project" value="TreeGrafter"/>
</dbReference>
<accession>A0AAD1X3S0</accession>
<dbReference type="PROSITE" id="PS50294">
    <property type="entry name" value="WD_REPEATS_REGION"/>
    <property type="match status" value="2"/>
</dbReference>
<protein>
    <recommendedName>
        <fullName evidence="4">Coronin</fullName>
    </recommendedName>
</protein>
<reference evidence="7" key="1">
    <citation type="submission" date="2023-07" db="EMBL/GenBank/DDBJ databases">
        <authorList>
            <consortium name="AG Swart"/>
            <person name="Singh M."/>
            <person name="Singh A."/>
            <person name="Seah K."/>
            <person name="Emmerich C."/>
        </authorList>
    </citation>
    <scope>NUCLEOTIDE SEQUENCE</scope>
    <source>
        <strain evidence="7">DP1</strain>
    </source>
</reference>
<evidence type="ECO:0000313" key="8">
    <source>
        <dbReference type="Proteomes" id="UP001295684"/>
    </source>
</evidence>
<evidence type="ECO:0000256" key="4">
    <source>
        <dbReference type="RuleBase" id="RU280818"/>
    </source>
</evidence>
<dbReference type="SMART" id="SM01167">
    <property type="entry name" value="DUF1900"/>
    <property type="match status" value="1"/>
</dbReference>
<feature type="repeat" description="WD" evidence="3">
    <location>
        <begin position="124"/>
        <end position="166"/>
    </location>
</feature>
<gene>
    <name evidence="7" type="ORF">ECRASSUSDP1_LOCUS3295</name>
</gene>
<dbReference type="InterPro" id="IPR015505">
    <property type="entry name" value="Coronin"/>
</dbReference>
<dbReference type="PROSITE" id="PS00678">
    <property type="entry name" value="WD_REPEATS_1"/>
    <property type="match status" value="2"/>
</dbReference>
<feature type="compositionally biased region" description="Basic and acidic residues" evidence="5">
    <location>
        <begin position="538"/>
        <end position="572"/>
    </location>
</feature>
<feature type="domain" description="DUF1899" evidence="6">
    <location>
        <begin position="4"/>
        <end position="65"/>
    </location>
</feature>
<evidence type="ECO:0000256" key="2">
    <source>
        <dbReference type="ARBA" id="ARBA00022737"/>
    </source>
</evidence>
<proteinExistence type="inferred from homology"/>
<feature type="compositionally biased region" description="Basic and acidic residues" evidence="5">
    <location>
        <begin position="447"/>
        <end position="506"/>
    </location>
</feature>
<evidence type="ECO:0000256" key="5">
    <source>
        <dbReference type="SAM" id="MobiDB-lite"/>
    </source>
</evidence>
<comment type="caution">
    <text evidence="7">The sequence shown here is derived from an EMBL/GenBank/DDBJ whole genome shotgun (WGS) entry which is preliminary data.</text>
</comment>
<comment type="similarity">
    <text evidence="4">Belongs to the WD repeat coronin family.</text>
</comment>
<evidence type="ECO:0000313" key="7">
    <source>
        <dbReference type="EMBL" id="CAI2361978.1"/>
    </source>
</evidence>
<feature type="region of interest" description="Disordered" evidence="5">
    <location>
        <begin position="408"/>
        <end position="432"/>
    </location>
</feature>
<feature type="compositionally biased region" description="Acidic residues" evidence="5">
    <location>
        <begin position="409"/>
        <end position="419"/>
    </location>
</feature>
<dbReference type="SUPFAM" id="SSF50978">
    <property type="entry name" value="WD40 repeat-like"/>
    <property type="match status" value="1"/>
</dbReference>